<organism evidence="1 2">
    <name type="scientific">Trichonephila clavata</name>
    <name type="common">Joro spider</name>
    <name type="synonym">Nephila clavata</name>
    <dbReference type="NCBI Taxonomy" id="2740835"/>
    <lineage>
        <taxon>Eukaryota</taxon>
        <taxon>Metazoa</taxon>
        <taxon>Ecdysozoa</taxon>
        <taxon>Arthropoda</taxon>
        <taxon>Chelicerata</taxon>
        <taxon>Arachnida</taxon>
        <taxon>Araneae</taxon>
        <taxon>Araneomorphae</taxon>
        <taxon>Entelegynae</taxon>
        <taxon>Araneoidea</taxon>
        <taxon>Nephilidae</taxon>
        <taxon>Trichonephila</taxon>
    </lineage>
</organism>
<accession>A0A8X6KWH7</accession>
<name>A0A8X6KWH7_TRICU</name>
<protein>
    <submittedName>
        <fullName evidence="1">Uncharacterized protein</fullName>
    </submittedName>
</protein>
<dbReference type="Proteomes" id="UP000887116">
    <property type="component" value="Unassembled WGS sequence"/>
</dbReference>
<evidence type="ECO:0000313" key="2">
    <source>
        <dbReference type="Proteomes" id="UP000887116"/>
    </source>
</evidence>
<evidence type="ECO:0000313" key="1">
    <source>
        <dbReference type="EMBL" id="GFQ87739.1"/>
    </source>
</evidence>
<dbReference type="OrthoDB" id="6620533at2759"/>
<comment type="caution">
    <text evidence="1">The sequence shown here is derived from an EMBL/GenBank/DDBJ whole genome shotgun (WGS) entry which is preliminary data.</text>
</comment>
<sequence>MTDNPDRAVDKLTEIILACAISCIPRGQRKKFSPFWNKELQTLKENRDKTQNRAESTGMMRDCIELRKQQACLRRAIRETKHQTYRGFVENLNFRRNALRAHHFLSRLNNQKEEKNEPIRIADKLLTSEREIAGAFNKHYTNVSNYQYHIKISKDLLGCPPVCLNQEMEDIFNSPFTHWELECGIKQFPQRKVRDRMVSCLNFLLISVSRQWKSYLN</sequence>
<reference evidence="1" key="1">
    <citation type="submission" date="2020-07" db="EMBL/GenBank/DDBJ databases">
        <title>Multicomponent nature underlies the extraordinary mechanical properties of spider dragline silk.</title>
        <authorList>
            <person name="Kono N."/>
            <person name="Nakamura H."/>
            <person name="Mori M."/>
            <person name="Yoshida Y."/>
            <person name="Ohtoshi R."/>
            <person name="Malay A.D."/>
            <person name="Moran D.A.P."/>
            <person name="Tomita M."/>
            <person name="Numata K."/>
            <person name="Arakawa K."/>
        </authorList>
    </citation>
    <scope>NUCLEOTIDE SEQUENCE</scope>
</reference>
<keyword evidence="2" id="KW-1185">Reference proteome</keyword>
<dbReference type="EMBL" id="BMAO01013301">
    <property type="protein sequence ID" value="GFQ87739.1"/>
    <property type="molecule type" value="Genomic_DNA"/>
</dbReference>
<proteinExistence type="predicted"/>
<gene>
    <name evidence="1" type="primary">AVEN_63785_1</name>
    <name evidence="1" type="ORF">TNCT_143501</name>
</gene>
<dbReference type="AlphaFoldDB" id="A0A8X6KWH7"/>